<accession>A0ABQ7I1A2</accession>
<organism evidence="1 2">
    <name type="scientific">Astathelohania contejeani</name>
    <dbReference type="NCBI Taxonomy" id="164912"/>
    <lineage>
        <taxon>Eukaryota</taxon>
        <taxon>Fungi</taxon>
        <taxon>Fungi incertae sedis</taxon>
        <taxon>Microsporidia</taxon>
        <taxon>Astathelohaniidae</taxon>
        <taxon>Astathelohania</taxon>
    </lineage>
</organism>
<comment type="caution">
    <text evidence="1">The sequence shown here is derived from an EMBL/GenBank/DDBJ whole genome shotgun (WGS) entry which is preliminary data.</text>
</comment>
<evidence type="ECO:0000313" key="1">
    <source>
        <dbReference type="EMBL" id="KAF7684200.1"/>
    </source>
</evidence>
<gene>
    <name evidence="1" type="ORF">TCON_0604</name>
</gene>
<name>A0ABQ7I1A2_9MICR</name>
<keyword evidence="2" id="KW-1185">Reference proteome</keyword>
<reference evidence="1 2" key="1">
    <citation type="submission" date="2019-01" db="EMBL/GenBank/DDBJ databases">
        <title>Genomes sequencing and comparative genomics of infectious freshwater microsporidia, Cucumispora dikerogammari and Thelohania contejeani.</title>
        <authorList>
            <person name="Cormier A."/>
            <person name="Giraud I."/>
            <person name="Wattier R."/>
            <person name="Teixeira M."/>
            <person name="Grandjean F."/>
            <person name="Rigaud T."/>
            <person name="Cordaux R."/>
        </authorList>
    </citation>
    <scope>NUCLEOTIDE SEQUENCE [LARGE SCALE GENOMIC DNA]</scope>
    <source>
        <strain evidence="1">T1</strain>
        <tissue evidence="1">Spores</tissue>
    </source>
</reference>
<dbReference type="EMBL" id="SBIQ01000024">
    <property type="protein sequence ID" value="KAF7684200.1"/>
    <property type="molecule type" value="Genomic_DNA"/>
</dbReference>
<sequence>MAIESYRCMEKGVVILPFKVHIDEMALTQISNLDLEPGDKFDKANRFFKSIFGPLNNILSKSGVHVQFRIENEILKSDSYCVEISPVLAKAKALANKIKDNNSSPLGNRILIVSCPLVYLNMHDTLEVNECENVSGFMFDSNTLVFKQRIINEILRMISKSPRIDGFETSEAFKTGICKYINSCVAHGTSSVGVYREDW</sequence>
<dbReference type="Proteomes" id="UP001516464">
    <property type="component" value="Unassembled WGS sequence"/>
</dbReference>
<proteinExistence type="predicted"/>
<protein>
    <submittedName>
        <fullName evidence="1">Uncharacterized protein</fullName>
    </submittedName>
</protein>
<evidence type="ECO:0000313" key="2">
    <source>
        <dbReference type="Proteomes" id="UP001516464"/>
    </source>
</evidence>